<comment type="caution">
    <text evidence="2">The sequence shown here is derived from an EMBL/GenBank/DDBJ whole genome shotgun (WGS) entry which is preliminary data.</text>
</comment>
<proteinExistence type="predicted"/>
<accession>A0A2B7YBC0</accession>
<sequence>MSMQHNNAMSYTFHDGPWGQKFKRSASAAPSSRSGRSHPGFRVVQYRNIRGSQWANDAVVHEQEGEEQAERKMTGGHIGKGGHLTPNGFKENKGNLK</sequence>
<dbReference type="EMBL" id="PDNA01000059">
    <property type="protein sequence ID" value="PGH18172.1"/>
    <property type="molecule type" value="Genomic_DNA"/>
</dbReference>
<gene>
    <name evidence="2" type="ORF">AJ80_04559</name>
</gene>
<evidence type="ECO:0000313" key="2">
    <source>
        <dbReference type="EMBL" id="PGH18172.1"/>
    </source>
</evidence>
<feature type="region of interest" description="Disordered" evidence="1">
    <location>
        <begin position="60"/>
        <end position="97"/>
    </location>
</feature>
<keyword evidence="3" id="KW-1185">Reference proteome</keyword>
<evidence type="ECO:0000313" key="3">
    <source>
        <dbReference type="Proteomes" id="UP000224634"/>
    </source>
</evidence>
<feature type="region of interest" description="Disordered" evidence="1">
    <location>
        <begin position="1"/>
        <end position="41"/>
    </location>
</feature>
<feature type="compositionally biased region" description="Basic and acidic residues" evidence="1">
    <location>
        <begin position="60"/>
        <end position="73"/>
    </location>
</feature>
<feature type="compositionally biased region" description="Polar residues" evidence="1">
    <location>
        <begin position="1"/>
        <end position="10"/>
    </location>
</feature>
<protein>
    <submittedName>
        <fullName evidence="2">Uncharacterized protein</fullName>
    </submittedName>
</protein>
<dbReference type="AlphaFoldDB" id="A0A2B7YBC0"/>
<name>A0A2B7YBC0_POLH7</name>
<evidence type="ECO:0000256" key="1">
    <source>
        <dbReference type="SAM" id="MobiDB-lite"/>
    </source>
</evidence>
<organism evidence="2 3">
    <name type="scientific">Polytolypa hystricis (strain UAMH7299)</name>
    <dbReference type="NCBI Taxonomy" id="1447883"/>
    <lineage>
        <taxon>Eukaryota</taxon>
        <taxon>Fungi</taxon>
        <taxon>Dikarya</taxon>
        <taxon>Ascomycota</taxon>
        <taxon>Pezizomycotina</taxon>
        <taxon>Eurotiomycetes</taxon>
        <taxon>Eurotiomycetidae</taxon>
        <taxon>Onygenales</taxon>
        <taxon>Onygenales incertae sedis</taxon>
        <taxon>Polytolypa</taxon>
    </lineage>
</organism>
<feature type="compositionally biased region" description="Low complexity" evidence="1">
    <location>
        <begin position="25"/>
        <end position="34"/>
    </location>
</feature>
<dbReference type="Proteomes" id="UP000224634">
    <property type="component" value="Unassembled WGS sequence"/>
</dbReference>
<reference evidence="2 3" key="1">
    <citation type="submission" date="2017-10" db="EMBL/GenBank/DDBJ databases">
        <title>Comparative genomics in systemic dimorphic fungi from Ajellomycetaceae.</title>
        <authorList>
            <person name="Munoz J.F."/>
            <person name="Mcewen J.G."/>
            <person name="Clay O.K."/>
            <person name="Cuomo C.A."/>
        </authorList>
    </citation>
    <scope>NUCLEOTIDE SEQUENCE [LARGE SCALE GENOMIC DNA]</scope>
    <source>
        <strain evidence="2 3">UAMH7299</strain>
    </source>
</reference>